<evidence type="ECO:0000313" key="13">
    <source>
        <dbReference type="Proteomes" id="UP001174909"/>
    </source>
</evidence>
<dbReference type="PANTHER" id="PTHR48423">
    <property type="entry name" value="INTERLEUKIN-27 RECEPTOR SUBUNIT ALPHA"/>
    <property type="match status" value="1"/>
</dbReference>
<dbReference type="GO" id="GO:0005886">
    <property type="term" value="C:plasma membrane"/>
    <property type="evidence" value="ECO:0007669"/>
    <property type="project" value="UniProtKB-ARBA"/>
</dbReference>
<feature type="domain" description="Fibronectin type-III" evidence="11">
    <location>
        <begin position="10"/>
        <end position="103"/>
    </location>
</feature>
<dbReference type="CDD" id="cd00063">
    <property type="entry name" value="FN3"/>
    <property type="match status" value="1"/>
</dbReference>
<keyword evidence="8" id="KW-0675">Receptor</keyword>
<evidence type="ECO:0000259" key="11">
    <source>
        <dbReference type="PROSITE" id="PS50853"/>
    </source>
</evidence>
<keyword evidence="3" id="KW-0812">Transmembrane</keyword>
<dbReference type="FunFam" id="2.60.40.10:FF:000028">
    <property type="entry name" value="Neuronal cell adhesion molecule"/>
    <property type="match status" value="1"/>
</dbReference>
<evidence type="ECO:0000256" key="9">
    <source>
        <dbReference type="ARBA" id="ARBA00023180"/>
    </source>
</evidence>
<dbReference type="Pfam" id="PF00041">
    <property type="entry name" value="fn3"/>
    <property type="match status" value="1"/>
</dbReference>
<dbReference type="PRINTS" id="PR00014">
    <property type="entry name" value="FNTYPEIII"/>
</dbReference>
<evidence type="ECO:0000256" key="6">
    <source>
        <dbReference type="ARBA" id="ARBA00022989"/>
    </source>
</evidence>
<dbReference type="InterPro" id="IPR013783">
    <property type="entry name" value="Ig-like_fold"/>
</dbReference>
<proteinExistence type="inferred from homology"/>
<sequence length="121" mass="12187">MTTATAPSGVPGPNTLVTVTPNSATVQWGEVPCLQRNGEITGYTVTATNSDGMEEGTASVDVDARQATISGLTPSTQYTVSVAAVNSAGTGPTITLPVETPGQGEPSPRTKGRARRAGTKG</sequence>
<evidence type="ECO:0000256" key="5">
    <source>
        <dbReference type="ARBA" id="ARBA00022737"/>
    </source>
</evidence>
<dbReference type="Gene3D" id="2.60.40.10">
    <property type="entry name" value="Immunoglobulins"/>
    <property type="match status" value="1"/>
</dbReference>
<reference evidence="12" key="1">
    <citation type="submission" date="2023-03" db="EMBL/GenBank/DDBJ databases">
        <authorList>
            <person name="Steffen K."/>
            <person name="Cardenas P."/>
        </authorList>
    </citation>
    <scope>NUCLEOTIDE SEQUENCE</scope>
</reference>
<dbReference type="AlphaFoldDB" id="A0AA35WZY7"/>
<dbReference type="Proteomes" id="UP001174909">
    <property type="component" value="Unassembled WGS sequence"/>
</dbReference>
<feature type="compositionally biased region" description="Basic residues" evidence="10">
    <location>
        <begin position="110"/>
        <end position="121"/>
    </location>
</feature>
<feature type="region of interest" description="Disordered" evidence="10">
    <location>
        <begin position="90"/>
        <end position="121"/>
    </location>
</feature>
<evidence type="ECO:0000256" key="2">
    <source>
        <dbReference type="ARBA" id="ARBA00008921"/>
    </source>
</evidence>
<evidence type="ECO:0000256" key="10">
    <source>
        <dbReference type="SAM" id="MobiDB-lite"/>
    </source>
</evidence>
<evidence type="ECO:0000256" key="3">
    <source>
        <dbReference type="ARBA" id="ARBA00022692"/>
    </source>
</evidence>
<evidence type="ECO:0000256" key="8">
    <source>
        <dbReference type="ARBA" id="ARBA00023170"/>
    </source>
</evidence>
<gene>
    <name evidence="12" type="ORF">GBAR_LOCUS22382</name>
</gene>
<keyword evidence="9" id="KW-0325">Glycoprotein</keyword>
<dbReference type="SMART" id="SM00060">
    <property type="entry name" value="FN3"/>
    <property type="match status" value="1"/>
</dbReference>
<organism evidence="12 13">
    <name type="scientific">Geodia barretti</name>
    <name type="common">Barrett's horny sponge</name>
    <dbReference type="NCBI Taxonomy" id="519541"/>
    <lineage>
        <taxon>Eukaryota</taxon>
        <taxon>Metazoa</taxon>
        <taxon>Porifera</taxon>
        <taxon>Demospongiae</taxon>
        <taxon>Heteroscleromorpha</taxon>
        <taxon>Tetractinellida</taxon>
        <taxon>Astrophorina</taxon>
        <taxon>Geodiidae</taxon>
        <taxon>Geodia</taxon>
    </lineage>
</organism>
<evidence type="ECO:0000256" key="4">
    <source>
        <dbReference type="ARBA" id="ARBA00022729"/>
    </source>
</evidence>
<dbReference type="InterPro" id="IPR036116">
    <property type="entry name" value="FN3_sf"/>
</dbReference>
<dbReference type="PANTHER" id="PTHR48423:SF1">
    <property type="entry name" value="INTERLEUKIN-27 RECEPTOR SUBUNIT ALPHA"/>
    <property type="match status" value="1"/>
</dbReference>
<evidence type="ECO:0000256" key="7">
    <source>
        <dbReference type="ARBA" id="ARBA00023136"/>
    </source>
</evidence>
<comment type="similarity">
    <text evidence="2">Belongs to the type I cytokine receptor family. Type 2 subfamily.</text>
</comment>
<dbReference type="InterPro" id="IPR003961">
    <property type="entry name" value="FN3_dom"/>
</dbReference>
<keyword evidence="7" id="KW-0472">Membrane</keyword>
<comment type="caution">
    <text evidence="12">The sequence shown here is derived from an EMBL/GenBank/DDBJ whole genome shotgun (WGS) entry which is preliminary data.</text>
</comment>
<keyword evidence="13" id="KW-1185">Reference proteome</keyword>
<evidence type="ECO:0000313" key="12">
    <source>
        <dbReference type="EMBL" id="CAI8040178.1"/>
    </source>
</evidence>
<name>A0AA35WZY7_GEOBA</name>
<keyword evidence="6" id="KW-1133">Transmembrane helix</keyword>
<protein>
    <submittedName>
        <fullName evidence="12">Titin</fullName>
    </submittedName>
</protein>
<dbReference type="SUPFAM" id="SSF49265">
    <property type="entry name" value="Fibronectin type III"/>
    <property type="match status" value="1"/>
</dbReference>
<feature type="non-terminal residue" evidence="12">
    <location>
        <position position="1"/>
    </location>
</feature>
<accession>A0AA35WZY7</accession>
<keyword evidence="5" id="KW-0677">Repeat</keyword>
<dbReference type="InterPro" id="IPR052672">
    <property type="entry name" value="Type1_Cytokine_Rcpt_Type2"/>
</dbReference>
<keyword evidence="4" id="KW-0732">Signal</keyword>
<comment type="subcellular location">
    <subcellularLocation>
        <location evidence="1">Membrane</location>
        <topology evidence="1">Single-pass type I membrane protein</topology>
    </subcellularLocation>
</comment>
<dbReference type="PROSITE" id="PS50853">
    <property type="entry name" value="FN3"/>
    <property type="match status" value="1"/>
</dbReference>
<dbReference type="EMBL" id="CASHTH010003087">
    <property type="protein sequence ID" value="CAI8040178.1"/>
    <property type="molecule type" value="Genomic_DNA"/>
</dbReference>
<evidence type="ECO:0000256" key="1">
    <source>
        <dbReference type="ARBA" id="ARBA00004479"/>
    </source>
</evidence>